<dbReference type="GO" id="GO:0006384">
    <property type="term" value="P:transcription initiation at RNA polymerase III promoter"/>
    <property type="evidence" value="ECO:0007669"/>
    <property type="project" value="InterPro"/>
</dbReference>
<dbReference type="PANTHER" id="PTHR15496:SF2">
    <property type="entry name" value="GENERAL TRANSCRIPTION FACTOR 3C POLYPEPTIDE 4"/>
    <property type="match status" value="1"/>
</dbReference>
<dbReference type="InterPro" id="IPR044230">
    <property type="entry name" value="GTF3C4"/>
</dbReference>
<organism evidence="1 2">
    <name type="scientific">Pisum sativum</name>
    <name type="common">Garden pea</name>
    <name type="synonym">Lathyrus oleraceus</name>
    <dbReference type="NCBI Taxonomy" id="3888"/>
    <lineage>
        <taxon>Eukaryota</taxon>
        <taxon>Viridiplantae</taxon>
        <taxon>Streptophyta</taxon>
        <taxon>Embryophyta</taxon>
        <taxon>Tracheophyta</taxon>
        <taxon>Spermatophyta</taxon>
        <taxon>Magnoliopsida</taxon>
        <taxon>eudicotyledons</taxon>
        <taxon>Gunneridae</taxon>
        <taxon>Pentapetalae</taxon>
        <taxon>rosids</taxon>
        <taxon>fabids</taxon>
        <taxon>Fabales</taxon>
        <taxon>Fabaceae</taxon>
        <taxon>Papilionoideae</taxon>
        <taxon>50 kb inversion clade</taxon>
        <taxon>NPAAA clade</taxon>
        <taxon>Hologalegina</taxon>
        <taxon>IRL clade</taxon>
        <taxon>Fabeae</taxon>
        <taxon>Lathyrus</taxon>
    </lineage>
</organism>
<dbReference type="Gramene" id="Psat06G0656700-T1">
    <property type="protein sequence ID" value="KAI5402159.1"/>
    <property type="gene ID" value="KIW84_066567"/>
</dbReference>
<accession>A0A9D5ABD2</accession>
<sequence length="361" mass="41333">MTVNEKDPAVGCGLVLPINQNCSFLHQSCSVISDHLISSSASKHSVIVIPSKNTRKVTLRDWTINCPENKDSAGWKQYTIRNIEVKEYILTLKYATLCKKFILGLTNKAFFLEKKISTWCSLSVKLIGVDRSLRGWILHERRLEEMTKFSEMPRSNESTFPSRDAYDSSFGVVVSPGNLVIASVHCFDVDKLNRMYEGRVLRAAIDYFWIGGLQMDVWLKSPFSRCIDELPSFLEKELTYWGTNIIWSLNQYQCLEKAMVLWDLCATSFAFMDYNSKYVEHLVIKWLSLSLMESPTNLLPEEVLSRLISRQNSSSCANTRQNAEFSAFSAVGGLPDLRFQFRKKLYIRKFTTNPNTDSITV</sequence>
<evidence type="ECO:0000313" key="2">
    <source>
        <dbReference type="Proteomes" id="UP001058974"/>
    </source>
</evidence>
<keyword evidence="2" id="KW-1185">Reference proteome</keyword>
<protein>
    <submittedName>
        <fullName evidence="1">Uncharacterized protein</fullName>
    </submittedName>
</protein>
<proteinExistence type="predicted"/>
<evidence type="ECO:0000313" key="1">
    <source>
        <dbReference type="EMBL" id="KAI5402159.1"/>
    </source>
</evidence>
<dbReference type="EMBL" id="JAMSHJ010000006">
    <property type="protein sequence ID" value="KAI5402159.1"/>
    <property type="molecule type" value="Genomic_DNA"/>
</dbReference>
<name>A0A9D5ABD2_PEA</name>
<reference evidence="1 2" key="1">
    <citation type="journal article" date="2022" name="Nat. Genet.">
        <title>Improved pea reference genome and pan-genome highlight genomic features and evolutionary characteristics.</title>
        <authorList>
            <person name="Yang T."/>
            <person name="Liu R."/>
            <person name="Luo Y."/>
            <person name="Hu S."/>
            <person name="Wang D."/>
            <person name="Wang C."/>
            <person name="Pandey M.K."/>
            <person name="Ge S."/>
            <person name="Xu Q."/>
            <person name="Li N."/>
            <person name="Li G."/>
            <person name="Huang Y."/>
            <person name="Saxena R.K."/>
            <person name="Ji Y."/>
            <person name="Li M."/>
            <person name="Yan X."/>
            <person name="He Y."/>
            <person name="Liu Y."/>
            <person name="Wang X."/>
            <person name="Xiang C."/>
            <person name="Varshney R.K."/>
            <person name="Ding H."/>
            <person name="Gao S."/>
            <person name="Zong X."/>
        </authorList>
    </citation>
    <scope>NUCLEOTIDE SEQUENCE [LARGE SCALE GENOMIC DNA]</scope>
    <source>
        <strain evidence="1 2">cv. Zhongwan 6</strain>
    </source>
</reference>
<dbReference type="PANTHER" id="PTHR15496">
    <property type="entry name" value="GENERAL TRANSCRIPTION FACTOR 3C POLYPEPTIDE 4 FAMILY"/>
    <property type="match status" value="1"/>
</dbReference>
<gene>
    <name evidence="1" type="ORF">KIW84_066567</name>
</gene>
<comment type="caution">
    <text evidence="1">The sequence shown here is derived from an EMBL/GenBank/DDBJ whole genome shotgun (WGS) entry which is preliminary data.</text>
</comment>
<dbReference type="AlphaFoldDB" id="A0A9D5ABD2"/>
<dbReference type="GO" id="GO:0004402">
    <property type="term" value="F:histone acetyltransferase activity"/>
    <property type="evidence" value="ECO:0007669"/>
    <property type="project" value="InterPro"/>
</dbReference>
<dbReference type="GO" id="GO:0000127">
    <property type="term" value="C:transcription factor TFIIIC complex"/>
    <property type="evidence" value="ECO:0007669"/>
    <property type="project" value="InterPro"/>
</dbReference>
<dbReference type="Proteomes" id="UP001058974">
    <property type="component" value="Chromosome 6"/>
</dbReference>